<evidence type="ECO:0000256" key="1">
    <source>
        <dbReference type="ARBA" id="ARBA00004429"/>
    </source>
</evidence>
<evidence type="ECO:0000259" key="9">
    <source>
        <dbReference type="PROSITE" id="PS50885"/>
    </source>
</evidence>
<keyword evidence="6" id="KW-1133">Transmembrane helix</keyword>
<dbReference type="Proteomes" id="UP000001441">
    <property type="component" value="Chromosome"/>
</dbReference>
<evidence type="ECO:0000313" key="11">
    <source>
        <dbReference type="Proteomes" id="UP000001441"/>
    </source>
</evidence>
<dbReference type="PANTHER" id="PTHR32089:SF112">
    <property type="entry name" value="LYSOZYME-LIKE PROTEIN-RELATED"/>
    <property type="match status" value="1"/>
</dbReference>
<dbReference type="RefSeq" id="WP_012971080.1">
    <property type="nucleotide sequence ID" value="NC_013851.1"/>
</dbReference>
<dbReference type="CDD" id="cd11386">
    <property type="entry name" value="MCP_signal"/>
    <property type="match status" value="1"/>
</dbReference>
<dbReference type="GO" id="GO:0004888">
    <property type="term" value="F:transmembrane signaling receptor activity"/>
    <property type="evidence" value="ECO:0007669"/>
    <property type="project" value="InterPro"/>
</dbReference>
<evidence type="ECO:0000256" key="5">
    <source>
        <dbReference type="PROSITE-ProRule" id="PRU00284"/>
    </source>
</evidence>
<evidence type="ECO:0000313" key="10">
    <source>
        <dbReference type="EMBL" id="ADC62807.1"/>
    </source>
</evidence>
<keyword evidence="6" id="KW-0812">Transmembrane</keyword>
<dbReference type="OrthoDB" id="9781845at2"/>
<reference evidence="10 11" key="1">
    <citation type="journal article" date="2011" name="Stand. Genomic Sci.">
        <title>Complete genome sequence of Allochromatium vinosum DSM 180(T).</title>
        <authorList>
            <person name="Weissgerber T."/>
            <person name="Zigann R."/>
            <person name="Bruce D."/>
            <person name="Chang Y.J."/>
            <person name="Detter J.C."/>
            <person name="Han C."/>
            <person name="Hauser L."/>
            <person name="Jeffries C.D."/>
            <person name="Land M."/>
            <person name="Munk A.C."/>
            <person name="Tapia R."/>
            <person name="Dahl C."/>
        </authorList>
    </citation>
    <scope>NUCLEOTIDE SEQUENCE [LARGE SCALE GENOMIC DNA]</scope>
    <source>
        <strain evidence="11">ATCC 17899 / DSM 180 / NBRC 103801 / NCIMB 10441 / D</strain>
    </source>
</reference>
<evidence type="ECO:0000256" key="2">
    <source>
        <dbReference type="ARBA" id="ARBA00022519"/>
    </source>
</evidence>
<dbReference type="Pfam" id="PF17201">
    <property type="entry name" value="Cache_3-Cache_2"/>
    <property type="match status" value="1"/>
</dbReference>
<evidence type="ECO:0000259" key="7">
    <source>
        <dbReference type="PROSITE" id="PS50111"/>
    </source>
</evidence>
<feature type="domain" description="Methyl-accepting transducer" evidence="7">
    <location>
        <begin position="279"/>
        <end position="515"/>
    </location>
</feature>
<keyword evidence="11" id="KW-1185">Reference proteome</keyword>
<dbReference type="InterPro" id="IPR003660">
    <property type="entry name" value="HAMP_dom"/>
</dbReference>
<dbReference type="Pfam" id="PF00015">
    <property type="entry name" value="MCPsignal"/>
    <property type="match status" value="1"/>
</dbReference>
<dbReference type="KEGG" id="alv:Alvin_1883"/>
<dbReference type="GO" id="GO:0006935">
    <property type="term" value="P:chemotaxis"/>
    <property type="evidence" value="ECO:0007669"/>
    <property type="project" value="InterPro"/>
</dbReference>
<comment type="subcellular location">
    <subcellularLocation>
        <location evidence="1">Cell inner membrane</location>
        <topology evidence="1">Multi-pass membrane protein</topology>
    </subcellularLocation>
</comment>
<dbReference type="InterPro" id="IPR000727">
    <property type="entry name" value="T_SNARE_dom"/>
</dbReference>
<dbReference type="Gene3D" id="1.10.287.950">
    <property type="entry name" value="Methyl-accepting chemotaxis protein"/>
    <property type="match status" value="1"/>
</dbReference>
<gene>
    <name evidence="10" type="ordered locus">Alvin_1883</name>
</gene>
<dbReference type="AlphaFoldDB" id="D3RUE8"/>
<evidence type="ECO:0000256" key="6">
    <source>
        <dbReference type="SAM" id="Phobius"/>
    </source>
</evidence>
<dbReference type="PROSITE" id="PS50111">
    <property type="entry name" value="CHEMOTAXIS_TRANSDUC_2"/>
    <property type="match status" value="1"/>
</dbReference>
<dbReference type="eggNOG" id="COG0840">
    <property type="taxonomic scope" value="Bacteria"/>
</dbReference>
<dbReference type="SUPFAM" id="SSF58104">
    <property type="entry name" value="Methyl-accepting chemotaxis protein (MCP) signaling domain"/>
    <property type="match status" value="1"/>
</dbReference>
<dbReference type="FunFam" id="1.10.287.950:FF:000001">
    <property type="entry name" value="Methyl-accepting chemotaxis sensory transducer"/>
    <property type="match status" value="1"/>
</dbReference>
<dbReference type="GO" id="GO:0005886">
    <property type="term" value="C:plasma membrane"/>
    <property type="evidence" value="ECO:0007669"/>
    <property type="project" value="UniProtKB-SubCell"/>
</dbReference>
<dbReference type="PANTHER" id="PTHR32089">
    <property type="entry name" value="METHYL-ACCEPTING CHEMOTAXIS PROTEIN MCPB"/>
    <property type="match status" value="1"/>
</dbReference>
<keyword evidence="3 5" id="KW-0807">Transducer</keyword>
<feature type="transmembrane region" description="Helical" evidence="6">
    <location>
        <begin position="12"/>
        <end position="29"/>
    </location>
</feature>
<dbReference type="SMART" id="SM00304">
    <property type="entry name" value="HAMP"/>
    <property type="match status" value="2"/>
</dbReference>
<name>D3RUE8_ALLVD</name>
<feature type="transmembrane region" description="Helical" evidence="6">
    <location>
        <begin position="200"/>
        <end position="218"/>
    </location>
</feature>
<comment type="similarity">
    <text evidence="4">Belongs to the methyl-accepting chemotaxis (MCP) protein family.</text>
</comment>
<evidence type="ECO:0000256" key="4">
    <source>
        <dbReference type="ARBA" id="ARBA00029447"/>
    </source>
</evidence>
<dbReference type="InterPro" id="IPR033462">
    <property type="entry name" value="Cache_3-Cache_2"/>
</dbReference>
<dbReference type="PRINTS" id="PR00260">
    <property type="entry name" value="CHEMTRNSDUCR"/>
</dbReference>
<dbReference type="PROSITE" id="PS50885">
    <property type="entry name" value="HAMP"/>
    <property type="match status" value="1"/>
</dbReference>
<dbReference type="SMART" id="SM00283">
    <property type="entry name" value="MA"/>
    <property type="match status" value="1"/>
</dbReference>
<dbReference type="STRING" id="572477.Alvin_1883"/>
<dbReference type="EMBL" id="CP001896">
    <property type="protein sequence ID" value="ADC62807.1"/>
    <property type="molecule type" value="Genomic_DNA"/>
</dbReference>
<dbReference type="SUPFAM" id="SSF103190">
    <property type="entry name" value="Sensory domain-like"/>
    <property type="match status" value="1"/>
</dbReference>
<sequence>MLNDLTIRTRLTGFTILLILVVGLSLLTLSRHSAMRMANTMADHTLRMKIEGDIASARARLACEWGGLRLHNGALVNGRQQPVADHFDLVDTLSRELGVLATLFVREGGDFTRVSTSIRLPDGRRAVGTVLGRDSAAFAPVSAGQRYIGEAWILGAPYLTVYDPILDASGEVIGILFLGISREQIDTIVGRGVRQMLGQLSLGLVVVIGLGFIASFFLSRMIINPVRQVADTLREIAQGEGDLTRRLKASGHNELGDLVQAFNAFADKIHRLVRQVSSTSSQVAAAAEQLYATTDQTSEQVRRQHSETEQVATAMNEMATTVQDVARNAAEAAQAASSTQAEAVSGEAVVQQTIRSIEDLANQVESATQVIGRLSEDSENIGKVLEVIRSIAEQTNLLALNAAIEAARAGEQGHGFAVVADEVRTLASRTQSSAKEIQEMIERLQGSAAGAVTVMEDGRGKARDSVIRADKAGQSLQTISSAVNNISDMNAQIASAAEQQSAVTEEINRNITNIAHSVEQTSSGSDQVARASEELARLAAELQSVVGRFRV</sequence>
<dbReference type="InterPro" id="IPR004089">
    <property type="entry name" value="MCPsignal_dom"/>
</dbReference>
<keyword evidence="2" id="KW-0997">Cell inner membrane</keyword>
<evidence type="ECO:0000256" key="3">
    <source>
        <dbReference type="ARBA" id="ARBA00023224"/>
    </source>
</evidence>
<accession>D3RUE8</accession>
<organism evidence="10 11">
    <name type="scientific">Allochromatium vinosum (strain ATCC 17899 / DSM 180 / NBRC 103801 / NCIMB 10441 / D)</name>
    <name type="common">Chromatium vinosum</name>
    <dbReference type="NCBI Taxonomy" id="572477"/>
    <lineage>
        <taxon>Bacteria</taxon>
        <taxon>Pseudomonadati</taxon>
        <taxon>Pseudomonadota</taxon>
        <taxon>Gammaproteobacteria</taxon>
        <taxon>Chromatiales</taxon>
        <taxon>Chromatiaceae</taxon>
        <taxon>Allochromatium</taxon>
    </lineage>
</organism>
<dbReference type="Pfam" id="PF00672">
    <property type="entry name" value="HAMP"/>
    <property type="match status" value="1"/>
</dbReference>
<protein>
    <submittedName>
        <fullName evidence="10">Methyl-accepting chemotaxis sensory transducer</fullName>
    </submittedName>
</protein>
<dbReference type="InterPro" id="IPR029151">
    <property type="entry name" value="Sensor-like_sf"/>
</dbReference>
<feature type="domain" description="T-SNARE coiled-coil homology" evidence="8">
    <location>
        <begin position="474"/>
        <end position="528"/>
    </location>
</feature>
<keyword evidence="6" id="KW-0472">Membrane</keyword>
<dbReference type="eggNOG" id="COG3290">
    <property type="taxonomic scope" value="Bacteria"/>
</dbReference>
<dbReference type="PROSITE" id="PS50192">
    <property type="entry name" value="T_SNARE"/>
    <property type="match status" value="1"/>
</dbReference>
<proteinExistence type="inferred from homology"/>
<dbReference type="InterPro" id="IPR004090">
    <property type="entry name" value="Chemotax_Me-accpt_rcpt"/>
</dbReference>
<feature type="domain" description="HAMP" evidence="9">
    <location>
        <begin position="220"/>
        <end position="274"/>
    </location>
</feature>
<evidence type="ECO:0000259" key="8">
    <source>
        <dbReference type="PROSITE" id="PS50192"/>
    </source>
</evidence>
<dbReference type="GO" id="GO:0007165">
    <property type="term" value="P:signal transduction"/>
    <property type="evidence" value="ECO:0007669"/>
    <property type="project" value="UniProtKB-KW"/>
</dbReference>
<dbReference type="CDD" id="cd06225">
    <property type="entry name" value="HAMP"/>
    <property type="match status" value="1"/>
</dbReference>
<keyword evidence="2" id="KW-1003">Cell membrane</keyword>
<dbReference type="HOGENOM" id="CLU_000445_107_19_6"/>